<evidence type="ECO:0000313" key="2">
    <source>
        <dbReference type="EMBL" id="GGM84148.1"/>
    </source>
</evidence>
<sequence>MVDGKAAEAKRKEQERAFAACMREHGVPLTDDPSQQKVGEIRADDTYLAAYQSCGSLQPAQTLNPQEAVENLEHRRKNAQCMRENGFPDWPDPDPMVDGDPPPPGVDLDKAKETLTMCSRKNS</sequence>
<dbReference type="EMBL" id="BMPI01000095">
    <property type="protein sequence ID" value="GGM84148.1"/>
    <property type="molecule type" value="Genomic_DNA"/>
</dbReference>
<gene>
    <name evidence="2" type="ORF">GCM10007977_102010</name>
</gene>
<evidence type="ECO:0000313" key="3">
    <source>
        <dbReference type="Proteomes" id="UP000642070"/>
    </source>
</evidence>
<evidence type="ECO:0000256" key="1">
    <source>
        <dbReference type="SAM" id="MobiDB-lite"/>
    </source>
</evidence>
<proteinExistence type="predicted"/>
<protein>
    <submittedName>
        <fullName evidence="2">Uncharacterized protein</fullName>
    </submittedName>
</protein>
<dbReference type="AlphaFoldDB" id="A0A917UFS6"/>
<accession>A0A917UFS6</accession>
<dbReference type="Proteomes" id="UP000642070">
    <property type="component" value="Unassembled WGS sequence"/>
</dbReference>
<feature type="region of interest" description="Disordered" evidence="1">
    <location>
        <begin position="83"/>
        <end position="123"/>
    </location>
</feature>
<organism evidence="2 3">
    <name type="scientific">Dactylosporangium sucinum</name>
    <dbReference type="NCBI Taxonomy" id="1424081"/>
    <lineage>
        <taxon>Bacteria</taxon>
        <taxon>Bacillati</taxon>
        <taxon>Actinomycetota</taxon>
        <taxon>Actinomycetes</taxon>
        <taxon>Micromonosporales</taxon>
        <taxon>Micromonosporaceae</taxon>
        <taxon>Dactylosporangium</taxon>
    </lineage>
</organism>
<keyword evidence="3" id="KW-1185">Reference proteome</keyword>
<reference evidence="2" key="1">
    <citation type="journal article" date="2014" name="Int. J. Syst. Evol. Microbiol.">
        <title>Complete genome sequence of Corynebacterium casei LMG S-19264T (=DSM 44701T), isolated from a smear-ripened cheese.</title>
        <authorList>
            <consortium name="US DOE Joint Genome Institute (JGI-PGF)"/>
            <person name="Walter F."/>
            <person name="Albersmeier A."/>
            <person name="Kalinowski J."/>
            <person name="Ruckert C."/>
        </authorList>
    </citation>
    <scope>NUCLEOTIDE SEQUENCE</scope>
    <source>
        <strain evidence="2">JCM 19831</strain>
    </source>
</reference>
<reference evidence="2" key="2">
    <citation type="submission" date="2020-09" db="EMBL/GenBank/DDBJ databases">
        <authorList>
            <person name="Sun Q."/>
            <person name="Ohkuma M."/>
        </authorList>
    </citation>
    <scope>NUCLEOTIDE SEQUENCE</scope>
    <source>
        <strain evidence="2">JCM 19831</strain>
    </source>
</reference>
<name>A0A917UFS6_9ACTN</name>
<comment type="caution">
    <text evidence="2">The sequence shown here is derived from an EMBL/GenBank/DDBJ whole genome shotgun (WGS) entry which is preliminary data.</text>
</comment>